<name>A0A8I5NE45_PAPAN</name>
<accession>A0A8I5NE45</accession>
<evidence type="ECO:0000313" key="2">
    <source>
        <dbReference type="Proteomes" id="UP000028761"/>
    </source>
</evidence>
<reference evidence="1" key="3">
    <citation type="submission" date="2025-09" db="UniProtKB">
        <authorList>
            <consortium name="Ensembl"/>
        </authorList>
    </citation>
    <scope>IDENTIFICATION</scope>
</reference>
<organism evidence="1 2">
    <name type="scientific">Papio anubis</name>
    <name type="common">Olive baboon</name>
    <dbReference type="NCBI Taxonomy" id="9555"/>
    <lineage>
        <taxon>Eukaryota</taxon>
        <taxon>Metazoa</taxon>
        <taxon>Chordata</taxon>
        <taxon>Craniata</taxon>
        <taxon>Vertebrata</taxon>
        <taxon>Euteleostomi</taxon>
        <taxon>Mammalia</taxon>
        <taxon>Eutheria</taxon>
        <taxon>Euarchontoglires</taxon>
        <taxon>Primates</taxon>
        <taxon>Haplorrhini</taxon>
        <taxon>Catarrhini</taxon>
        <taxon>Cercopithecidae</taxon>
        <taxon>Cercopithecinae</taxon>
        <taxon>Papio</taxon>
    </lineage>
</organism>
<dbReference type="Proteomes" id="UP000028761">
    <property type="component" value="Chromosome X"/>
</dbReference>
<dbReference type="Ensembl" id="ENSPANT00000081032.1">
    <property type="protein sequence ID" value="ENSPANP00000055523.1"/>
    <property type="gene ID" value="ENSPANG00000046072.1"/>
</dbReference>
<dbReference type="GeneTree" id="ENSGT00980000202117"/>
<reference evidence="1" key="2">
    <citation type="submission" date="2025-08" db="UniProtKB">
        <authorList>
            <consortium name="Ensembl"/>
        </authorList>
    </citation>
    <scope>IDENTIFICATION</scope>
</reference>
<keyword evidence="2" id="KW-1185">Reference proteome</keyword>
<protein>
    <submittedName>
        <fullName evidence="1">Uncharacterized protein</fullName>
    </submittedName>
</protein>
<reference evidence="1 2" key="1">
    <citation type="submission" date="2012-03" db="EMBL/GenBank/DDBJ databases">
        <title>Whole Genome Assembly of Papio anubis.</title>
        <authorList>
            <person name="Liu Y.L."/>
            <person name="Abraham K.A."/>
            <person name="Akbar H.A."/>
            <person name="Ali S.A."/>
            <person name="Anosike U.A."/>
            <person name="Aqrawi P.A."/>
            <person name="Arias F.A."/>
            <person name="Attaway T.A."/>
            <person name="Awwad R.A."/>
            <person name="Babu C.B."/>
            <person name="Bandaranaike D.B."/>
            <person name="Battles P.B."/>
            <person name="Bell A.B."/>
            <person name="Beltran B.B."/>
            <person name="Berhane-Mersha D.B."/>
            <person name="Bess C.B."/>
            <person name="Bickham C.B."/>
            <person name="Bolden T.B."/>
            <person name="Carter K.C."/>
            <person name="Chau D.C."/>
            <person name="Chavez A.C."/>
            <person name="Clerc-Blankenburg K.C."/>
            <person name="Coyle M.C."/>
            <person name="Dao M.D."/>
            <person name="Davila M.L.D."/>
            <person name="Davy-Carroll L.D."/>
            <person name="Denson S.D."/>
            <person name="Dinh H.D."/>
            <person name="Fernandez S.F."/>
            <person name="Fernando P.F."/>
            <person name="Forbes L.F."/>
            <person name="Francis C.F."/>
            <person name="Francisco L.F."/>
            <person name="Fu Q.F."/>
            <person name="Garcia-Iii R.G."/>
            <person name="Garrett T.G."/>
            <person name="Gross S.G."/>
            <person name="Gubbala S.G."/>
            <person name="Hirani K.H."/>
            <person name="Hogues M.H."/>
            <person name="Hollins B.H."/>
            <person name="Jackson L.J."/>
            <person name="Javaid M.J."/>
            <person name="Jhangiani S.J."/>
            <person name="Johnson A.J."/>
            <person name="Johnson B.J."/>
            <person name="Jones J.J."/>
            <person name="Joshi V.J."/>
            <person name="Kalu J.K."/>
            <person name="Khan N.K."/>
            <person name="Korchina V.K."/>
            <person name="Kovar C.K."/>
            <person name="Lago L.L."/>
            <person name="Lara F.L."/>
            <person name="Le T.-K.L."/>
            <person name="Lee S.L."/>
            <person name="Legall-Iii F.L."/>
            <person name="Lemon S.L."/>
            <person name="Liu J.L."/>
            <person name="Liu Y.-S.L."/>
            <person name="Liyanage D.L."/>
            <person name="Lopez J.L."/>
            <person name="Lorensuhewa L.L."/>
            <person name="Mata R.M."/>
            <person name="Mathew T.M."/>
            <person name="Mercado C.M."/>
            <person name="Mercado I.M."/>
            <person name="Morales K.M."/>
            <person name="Morgan M.M."/>
            <person name="Munidasa M.M."/>
            <person name="Ngo D.N."/>
            <person name="Nguyen L.N."/>
            <person name="Nguyen T.N."/>
            <person name="Nguyen N.N."/>
            <person name="Obregon M.O."/>
            <person name="Okwuonu G.O."/>
            <person name="Ongeri F.O."/>
            <person name="Onwere C.O."/>
            <person name="Osifeso I.O."/>
            <person name="Parra A.P."/>
            <person name="Patil S.P."/>
            <person name="Perez A.P."/>
            <person name="Perez Y.P."/>
            <person name="Pham C.P."/>
            <person name="Pu L.-L.P."/>
            <person name="Puazo M.P."/>
            <person name="Quiroz J.Q."/>
            <person name="Rouhana J.R."/>
            <person name="Ruiz M.R."/>
            <person name="Ruiz S.-J.R."/>
            <person name="Saada N.S."/>
            <person name="Santibanez J.S."/>
            <person name="Scheel M.S."/>
            <person name="Schneider B.S."/>
            <person name="Simmons D.S."/>
            <person name="Sisson I.S."/>
            <person name="Tang L.-Y.T."/>
            <person name="Thornton R.T."/>
            <person name="Tisius J.T."/>
            <person name="Toledanes G.T."/>
            <person name="Trejos Z.T."/>
            <person name="Usmani K.U."/>
            <person name="Varghese R.V."/>
            <person name="Vattathil S.V."/>
            <person name="Vee V.V."/>
            <person name="Walker D.W."/>
            <person name="Weissenberger G.W."/>
            <person name="White C.W."/>
            <person name="Williams A.W."/>
            <person name="Woodworth J.W."/>
            <person name="Wright R.W."/>
            <person name="Zhu Y.Z."/>
            <person name="Han Y.H."/>
            <person name="Newsham I.N."/>
            <person name="Nazareth L.N."/>
            <person name="Worley K.W."/>
            <person name="Muzny D.M."/>
            <person name="Rogers J.R."/>
            <person name="Gibbs R.G."/>
        </authorList>
    </citation>
    <scope>NUCLEOTIDE SEQUENCE [LARGE SCALE GENOMIC DNA]</scope>
</reference>
<dbReference type="AlphaFoldDB" id="A0A8I5NE45"/>
<sequence length="245" mass="27953">MDNKDQAELVLDGDEELIGNWSKGHSCYALTKRLAAFYPYCRDPWNFELETDDLRYLAGEISKQQSIQEENWLFLKMYSHMHSERDGLKLELMLKREAKNKSLENLQSDHVVEKKNPFSREDFKHKLATEFYICNEEPNSNNQDNGENISMAFQRSSWQPLQLQAQKPRGENCFVSRPRAQLLCAPLGNGALHPSHSSSSQVYKGPSSSLGHGFRRCKPQALAASTWCWACRCIEDKSSGLGTST</sequence>
<proteinExistence type="predicted"/>
<evidence type="ECO:0000313" key="1">
    <source>
        <dbReference type="Ensembl" id="ENSPANP00000055523.1"/>
    </source>
</evidence>